<organism evidence="2 3">
    <name type="scientific">Pontibacter flavimaris</name>
    <dbReference type="NCBI Taxonomy" id="1797110"/>
    <lineage>
        <taxon>Bacteria</taxon>
        <taxon>Pseudomonadati</taxon>
        <taxon>Bacteroidota</taxon>
        <taxon>Cytophagia</taxon>
        <taxon>Cytophagales</taxon>
        <taxon>Hymenobacteraceae</taxon>
        <taxon>Pontibacter</taxon>
    </lineage>
</organism>
<dbReference type="AlphaFoldDB" id="A0A1Q5PBG2"/>
<dbReference type="InterPro" id="IPR024775">
    <property type="entry name" value="DinB-like"/>
</dbReference>
<dbReference type="Gene3D" id="1.20.120.450">
    <property type="entry name" value="dinb family like domain"/>
    <property type="match status" value="1"/>
</dbReference>
<dbReference type="OrthoDB" id="9798830at2"/>
<dbReference type="Proteomes" id="UP000186551">
    <property type="component" value="Unassembled WGS sequence"/>
</dbReference>
<dbReference type="STRING" id="1797110.A3841_01245"/>
<accession>A0A1Q5PBG2</accession>
<name>A0A1Q5PBG2_9BACT</name>
<evidence type="ECO:0000313" key="3">
    <source>
        <dbReference type="Proteomes" id="UP000186551"/>
    </source>
</evidence>
<dbReference type="InterPro" id="IPR034660">
    <property type="entry name" value="DinB/YfiT-like"/>
</dbReference>
<gene>
    <name evidence="2" type="ORF">A3841_01245</name>
</gene>
<feature type="domain" description="DinB-like" evidence="1">
    <location>
        <begin position="23"/>
        <end position="147"/>
    </location>
</feature>
<dbReference type="EMBL" id="LVWA01000008">
    <property type="protein sequence ID" value="OKL39600.1"/>
    <property type="molecule type" value="Genomic_DNA"/>
</dbReference>
<protein>
    <submittedName>
        <fullName evidence="2">ABC transporter</fullName>
    </submittedName>
</protein>
<proteinExistence type="predicted"/>
<keyword evidence="3" id="KW-1185">Reference proteome</keyword>
<evidence type="ECO:0000259" key="1">
    <source>
        <dbReference type="Pfam" id="PF12867"/>
    </source>
</evidence>
<sequence>MTQDEQLREQLVKLLRGGQAFRTQEELLEGLTLQEAGQKTQGLPYTIWQLLEHLRFAQRDILDFSRNAAYQEPAWPDDYWPEQEAPESQQALEQTLKAIALDLEEMVQLVQNPANDLFEPFAHGQGQTLLREAMLVAEHNAYHLGQIVLLRRLSGHLV</sequence>
<comment type="caution">
    <text evidence="2">The sequence shown here is derived from an EMBL/GenBank/DDBJ whole genome shotgun (WGS) entry which is preliminary data.</text>
</comment>
<evidence type="ECO:0000313" key="2">
    <source>
        <dbReference type="EMBL" id="OKL39600.1"/>
    </source>
</evidence>
<dbReference type="SUPFAM" id="SSF109854">
    <property type="entry name" value="DinB/YfiT-like putative metalloenzymes"/>
    <property type="match status" value="1"/>
</dbReference>
<dbReference type="Pfam" id="PF12867">
    <property type="entry name" value="DinB_2"/>
    <property type="match status" value="1"/>
</dbReference>
<reference evidence="2 3" key="1">
    <citation type="submission" date="2016-03" db="EMBL/GenBank/DDBJ databases">
        <title>Genome sequence of Pontibacter sp. nov., of the family cytophagaceae, isolated from marine sediment of the Yellow Sea, China.</title>
        <authorList>
            <person name="Zhang G."/>
            <person name="Zhang R."/>
        </authorList>
    </citation>
    <scope>NUCLEOTIDE SEQUENCE [LARGE SCALE GENOMIC DNA]</scope>
    <source>
        <strain evidence="2 3">S10-8</strain>
    </source>
</reference>